<evidence type="ECO:0008006" key="4">
    <source>
        <dbReference type="Google" id="ProtNLM"/>
    </source>
</evidence>
<feature type="chain" id="PRO_5046279739" description="Cytochrome c" evidence="1">
    <location>
        <begin position="25"/>
        <end position="180"/>
    </location>
</feature>
<dbReference type="EMBL" id="JBHRST010000001">
    <property type="protein sequence ID" value="MFC3096286.1"/>
    <property type="molecule type" value="Genomic_DNA"/>
</dbReference>
<dbReference type="PROSITE" id="PS51257">
    <property type="entry name" value="PROKAR_LIPOPROTEIN"/>
    <property type="match status" value="1"/>
</dbReference>
<name>A0ABV7E3W1_9SPHN</name>
<sequence>MSISISRLAVLPFALAILAGCQQASEAPAADTAQAGLTSLPVSINAAMVGMIDQSADYIWAVGNGDLPKDDHDWDQVRGAVYDMIIGGQVSKVPGNGEFDAQWTAEAEWIRHSDELTRIGQDALPLVEARSTDQEAWRAIGDRLVQNCLACHELFKPEVPSQGILHESTVRESLGQSIFD</sequence>
<evidence type="ECO:0000313" key="2">
    <source>
        <dbReference type="EMBL" id="MFC3096286.1"/>
    </source>
</evidence>
<evidence type="ECO:0000313" key="3">
    <source>
        <dbReference type="Proteomes" id="UP001595456"/>
    </source>
</evidence>
<evidence type="ECO:0000256" key="1">
    <source>
        <dbReference type="SAM" id="SignalP"/>
    </source>
</evidence>
<dbReference type="Proteomes" id="UP001595456">
    <property type="component" value="Unassembled WGS sequence"/>
</dbReference>
<reference evidence="3" key="1">
    <citation type="journal article" date="2019" name="Int. J. Syst. Evol. Microbiol.">
        <title>The Global Catalogue of Microorganisms (GCM) 10K type strain sequencing project: providing services to taxonomists for standard genome sequencing and annotation.</title>
        <authorList>
            <consortium name="The Broad Institute Genomics Platform"/>
            <consortium name="The Broad Institute Genome Sequencing Center for Infectious Disease"/>
            <person name="Wu L."/>
            <person name="Ma J."/>
        </authorList>
    </citation>
    <scope>NUCLEOTIDE SEQUENCE [LARGE SCALE GENOMIC DNA]</scope>
    <source>
        <strain evidence="3">KCTC 52607</strain>
    </source>
</reference>
<proteinExistence type="predicted"/>
<accession>A0ABV7E3W1</accession>
<dbReference type="SUPFAM" id="SSF47175">
    <property type="entry name" value="Cytochromes"/>
    <property type="match status" value="1"/>
</dbReference>
<protein>
    <recommendedName>
        <fullName evidence="4">Cytochrome c</fullName>
    </recommendedName>
</protein>
<organism evidence="2 3">
    <name type="scientific">Alteraurantiacibacter palmitatis</name>
    <dbReference type="NCBI Taxonomy" id="2054628"/>
    <lineage>
        <taxon>Bacteria</taxon>
        <taxon>Pseudomonadati</taxon>
        <taxon>Pseudomonadota</taxon>
        <taxon>Alphaproteobacteria</taxon>
        <taxon>Sphingomonadales</taxon>
        <taxon>Erythrobacteraceae</taxon>
        <taxon>Alteraurantiacibacter</taxon>
    </lineage>
</organism>
<comment type="caution">
    <text evidence="2">The sequence shown here is derived from an EMBL/GenBank/DDBJ whole genome shotgun (WGS) entry which is preliminary data.</text>
</comment>
<dbReference type="InterPro" id="IPR010980">
    <property type="entry name" value="Cyt_c/b562"/>
</dbReference>
<dbReference type="RefSeq" id="WP_336924793.1">
    <property type="nucleotide sequence ID" value="NZ_JBANRO010000002.1"/>
</dbReference>
<keyword evidence="3" id="KW-1185">Reference proteome</keyword>
<gene>
    <name evidence="2" type="ORF">ACFODU_00535</name>
</gene>
<feature type="signal peptide" evidence="1">
    <location>
        <begin position="1"/>
        <end position="24"/>
    </location>
</feature>
<keyword evidence="1" id="KW-0732">Signal</keyword>